<name>A0A7C9FQH9_9BACT</name>
<feature type="transmembrane region" description="Helical" evidence="6">
    <location>
        <begin position="303"/>
        <end position="325"/>
    </location>
</feature>
<feature type="domain" description="MacB-like periplasmic core" evidence="8">
    <location>
        <begin position="20"/>
        <end position="256"/>
    </location>
</feature>
<dbReference type="InterPro" id="IPR003838">
    <property type="entry name" value="ABC3_permease_C"/>
</dbReference>
<keyword evidence="5 6" id="KW-0472">Membrane</keyword>
<comment type="subcellular location">
    <subcellularLocation>
        <location evidence="1">Cell membrane</location>
        <topology evidence="1">Multi-pass membrane protein</topology>
    </subcellularLocation>
</comment>
<feature type="domain" description="ABC3 transporter permease C-terminal" evidence="7">
    <location>
        <begin position="305"/>
        <end position="422"/>
    </location>
</feature>
<comment type="caution">
    <text evidence="9">The sequence shown here is derived from an EMBL/GenBank/DDBJ whole genome shotgun (WGS) entry which is preliminary data.</text>
</comment>
<dbReference type="RefSeq" id="WP_152761412.1">
    <property type="nucleotide sequence ID" value="NZ_WHLY01000002.1"/>
</dbReference>
<feature type="transmembrane region" description="Helical" evidence="6">
    <location>
        <begin position="686"/>
        <end position="711"/>
    </location>
</feature>
<evidence type="ECO:0000259" key="8">
    <source>
        <dbReference type="Pfam" id="PF12704"/>
    </source>
</evidence>
<sequence>MLRNNLKIAYRNLARHRSFTLLNTLGLSVGVAAALLLFMVVRYELSFDTFHANYERIYRVVRQETYPDGSGEVTPGNPLPVAAALKTDIPQFEKVVPVFGTLDPQVTVLGSDPDSRDLSTKFIEDNEGLMVGPEFFQLFNYQWLEGTPDVLAQPNVVVLSRKFANKYFKDYQQAVGKYLRINNTTTMQVGGVLEDAPANTDFPLNIVLSYESKRAKPELFGFGDFENWGSTSSSDQIFVLLPEKYSVASANALLEKFSHKHYDSRKEKDKKTHSLSPFADVHHNTELDNYKDRAVPRERIRNIAIVGTLILLMACINFINIYSALATKRAKEVGVRKVLGSQKSQLVAQFLTETFLVVLGSVAVGFGLAYAAIPLLEKMFDVPTDPSLYVTPELCLWLLGGLLALTLLAGMYPALVLSSFSPLEVFRKKVSRGWMGGLTLRQSLIVFQFAAALVLIIGTVINLRQMEYINQLDLGFVKEGVYTLNMDTEYGTRNEALRNELLQIPEVETISYASDPPSSTNNWASNFSFTNMSEDEDFQVSMKMADGDYFKAYGMEFVAGGPYAVGDTNTKFVVNERLLKKLGVKDPASVIGHKLRMGNWEPAPIVGVIKDFHTHSAKEETDPILITHVPKFYWSGAVKLQSQNLPNTIEKVKTAYEKIFPEVPFTGKFYEESIENFYQAERQTGLLYRTFAGLTVFIACLGLFGLAAFTAEQRTKEIGVRKVLGASVASITALLSKDFLKLVGIAIIIASPIAYYLMKSWMEGFQYRIGIEWWVFVLAAVLALAVAFLTVSFQAIKAALMNPVKSLRSE</sequence>
<protein>
    <submittedName>
        <fullName evidence="9">FtsX-like permease family protein</fullName>
    </submittedName>
</protein>
<keyword evidence="2" id="KW-1003">Cell membrane</keyword>
<dbReference type="GO" id="GO:0022857">
    <property type="term" value="F:transmembrane transporter activity"/>
    <property type="evidence" value="ECO:0007669"/>
    <property type="project" value="TreeGrafter"/>
</dbReference>
<evidence type="ECO:0000259" key="7">
    <source>
        <dbReference type="Pfam" id="PF02687"/>
    </source>
</evidence>
<accession>A0A7C9FQH9</accession>
<proteinExistence type="predicted"/>
<evidence type="ECO:0000256" key="1">
    <source>
        <dbReference type="ARBA" id="ARBA00004651"/>
    </source>
</evidence>
<dbReference type="InterPro" id="IPR050250">
    <property type="entry name" value="Macrolide_Exporter_MacB"/>
</dbReference>
<gene>
    <name evidence="9" type="ORF">GBK04_16180</name>
</gene>
<dbReference type="AlphaFoldDB" id="A0A7C9FQH9"/>
<evidence type="ECO:0000256" key="3">
    <source>
        <dbReference type="ARBA" id="ARBA00022692"/>
    </source>
</evidence>
<feature type="transmembrane region" description="Helical" evidence="6">
    <location>
        <begin position="21"/>
        <end position="41"/>
    </location>
</feature>
<keyword evidence="4 6" id="KW-1133">Transmembrane helix</keyword>
<evidence type="ECO:0000256" key="5">
    <source>
        <dbReference type="ARBA" id="ARBA00023136"/>
    </source>
</evidence>
<organism evidence="9 10">
    <name type="scientific">Salmonirosea aquatica</name>
    <dbReference type="NCBI Taxonomy" id="2654236"/>
    <lineage>
        <taxon>Bacteria</taxon>
        <taxon>Pseudomonadati</taxon>
        <taxon>Bacteroidota</taxon>
        <taxon>Cytophagia</taxon>
        <taxon>Cytophagales</taxon>
        <taxon>Spirosomataceae</taxon>
        <taxon>Salmonirosea</taxon>
    </lineage>
</organism>
<dbReference type="Pfam" id="PF02687">
    <property type="entry name" value="FtsX"/>
    <property type="match status" value="2"/>
</dbReference>
<feature type="transmembrane region" description="Helical" evidence="6">
    <location>
        <begin position="346"/>
        <end position="376"/>
    </location>
</feature>
<feature type="transmembrane region" description="Helical" evidence="6">
    <location>
        <begin position="773"/>
        <end position="796"/>
    </location>
</feature>
<feature type="domain" description="ABC3 transporter permease C-terminal" evidence="7">
    <location>
        <begin position="690"/>
        <end position="803"/>
    </location>
</feature>
<dbReference type="GO" id="GO:0005886">
    <property type="term" value="C:plasma membrane"/>
    <property type="evidence" value="ECO:0007669"/>
    <property type="project" value="UniProtKB-SubCell"/>
</dbReference>
<evidence type="ECO:0000256" key="4">
    <source>
        <dbReference type="ARBA" id="ARBA00022989"/>
    </source>
</evidence>
<feature type="transmembrane region" description="Helical" evidence="6">
    <location>
        <begin position="396"/>
        <end position="423"/>
    </location>
</feature>
<keyword evidence="3 6" id="KW-0812">Transmembrane</keyword>
<keyword evidence="10" id="KW-1185">Reference proteome</keyword>
<evidence type="ECO:0000256" key="2">
    <source>
        <dbReference type="ARBA" id="ARBA00022475"/>
    </source>
</evidence>
<dbReference type="EMBL" id="WHLY01000002">
    <property type="protein sequence ID" value="MPR34849.1"/>
    <property type="molecule type" value="Genomic_DNA"/>
</dbReference>
<evidence type="ECO:0000256" key="6">
    <source>
        <dbReference type="SAM" id="Phobius"/>
    </source>
</evidence>
<dbReference type="InterPro" id="IPR025857">
    <property type="entry name" value="MacB_PCD"/>
</dbReference>
<dbReference type="Proteomes" id="UP000479293">
    <property type="component" value="Unassembled WGS sequence"/>
</dbReference>
<feature type="transmembrane region" description="Helical" evidence="6">
    <location>
        <begin position="739"/>
        <end position="758"/>
    </location>
</feature>
<dbReference type="Pfam" id="PF12704">
    <property type="entry name" value="MacB_PCD"/>
    <property type="match status" value="1"/>
</dbReference>
<dbReference type="PANTHER" id="PTHR30572:SF18">
    <property type="entry name" value="ABC-TYPE MACROLIDE FAMILY EXPORT SYSTEM PERMEASE COMPONENT 2"/>
    <property type="match status" value="1"/>
</dbReference>
<dbReference type="PANTHER" id="PTHR30572">
    <property type="entry name" value="MEMBRANE COMPONENT OF TRANSPORTER-RELATED"/>
    <property type="match status" value="1"/>
</dbReference>
<evidence type="ECO:0000313" key="9">
    <source>
        <dbReference type="EMBL" id="MPR34849.1"/>
    </source>
</evidence>
<feature type="transmembrane region" description="Helical" evidence="6">
    <location>
        <begin position="444"/>
        <end position="463"/>
    </location>
</feature>
<evidence type="ECO:0000313" key="10">
    <source>
        <dbReference type="Proteomes" id="UP000479293"/>
    </source>
</evidence>
<reference evidence="9 10" key="1">
    <citation type="submission" date="2019-10" db="EMBL/GenBank/DDBJ databases">
        <title>Draft Genome Sequence of Cytophagaceae sp. SJW1-29.</title>
        <authorList>
            <person name="Choi A."/>
        </authorList>
    </citation>
    <scope>NUCLEOTIDE SEQUENCE [LARGE SCALE GENOMIC DNA]</scope>
    <source>
        <strain evidence="9 10">SJW1-29</strain>
    </source>
</reference>